<evidence type="ECO:0000313" key="5">
    <source>
        <dbReference type="EMBL" id="AYA45009.1"/>
    </source>
</evidence>
<feature type="region of interest" description="Disordered" evidence="1">
    <location>
        <begin position="232"/>
        <end position="251"/>
    </location>
</feature>
<dbReference type="PANTHER" id="PTHR30015:SF7">
    <property type="entry name" value="TYPE IV METHYL-DIRECTED RESTRICTION ENZYME ECOKMRR"/>
    <property type="match status" value="1"/>
</dbReference>
<keyword evidence="5" id="KW-0540">Nuclease</keyword>
<dbReference type="Pfam" id="PF04471">
    <property type="entry name" value="Mrr_cat"/>
    <property type="match status" value="1"/>
</dbReference>
<dbReference type="InterPro" id="IPR007560">
    <property type="entry name" value="Restrct_endonuc_IV_Mrr"/>
</dbReference>
<dbReference type="GO" id="GO:0009307">
    <property type="term" value="P:DNA restriction-modification system"/>
    <property type="evidence" value="ECO:0007669"/>
    <property type="project" value="InterPro"/>
</dbReference>
<evidence type="ECO:0000259" key="4">
    <source>
        <dbReference type="Pfam" id="PF04471"/>
    </source>
</evidence>
<dbReference type="SUPFAM" id="SSF52980">
    <property type="entry name" value="Restriction endonuclease-like"/>
    <property type="match status" value="1"/>
</dbReference>
<keyword evidence="2" id="KW-0472">Membrane</keyword>
<dbReference type="InterPro" id="IPR013498">
    <property type="entry name" value="Topo_IA_Znf"/>
</dbReference>
<dbReference type="EMBL" id="LN899824">
    <property type="protein sequence ID" value="CUV27117.1"/>
    <property type="molecule type" value="Genomic_DNA"/>
</dbReference>
<accession>A0A0S4UXS4</accession>
<dbReference type="GO" id="GO:0003916">
    <property type="term" value="F:DNA topoisomerase activity"/>
    <property type="evidence" value="ECO:0007669"/>
    <property type="project" value="InterPro"/>
</dbReference>
<evidence type="ECO:0000313" key="6">
    <source>
        <dbReference type="EMBL" id="CUV27117.1"/>
    </source>
</evidence>
<dbReference type="InterPro" id="IPR011856">
    <property type="entry name" value="tRNA_endonuc-like_dom_sf"/>
</dbReference>
<dbReference type="GO" id="GO:0003677">
    <property type="term" value="F:DNA binding"/>
    <property type="evidence" value="ECO:0007669"/>
    <property type="project" value="InterPro"/>
</dbReference>
<reference evidence="6" key="1">
    <citation type="submission" date="2015-10" db="EMBL/GenBank/DDBJ databases">
        <authorList>
            <person name="Gilbert D.G."/>
        </authorList>
    </citation>
    <scope>NUCLEOTIDE SEQUENCE</scope>
    <source>
        <strain evidence="6">Phyl III-seqv23</strain>
    </source>
</reference>
<dbReference type="Gene3D" id="3.30.65.10">
    <property type="entry name" value="Bacterial Topoisomerase I, domain 1"/>
    <property type="match status" value="1"/>
</dbReference>
<evidence type="ECO:0000256" key="2">
    <source>
        <dbReference type="SAM" id="Phobius"/>
    </source>
</evidence>
<dbReference type="PANTHER" id="PTHR30015">
    <property type="entry name" value="MRR RESTRICTION SYSTEM PROTEIN"/>
    <property type="match status" value="1"/>
</dbReference>
<dbReference type="Pfam" id="PF01396">
    <property type="entry name" value="Zn_ribbon_Top1"/>
    <property type="match status" value="1"/>
</dbReference>
<feature type="transmembrane region" description="Helical" evidence="2">
    <location>
        <begin position="71"/>
        <end position="90"/>
    </location>
</feature>
<dbReference type="REBASE" id="273100">
    <property type="entry name" value="RsoP824MrrP"/>
</dbReference>
<feature type="domain" description="Restriction endonuclease type IV Mrr" evidence="4">
    <location>
        <begin position="110"/>
        <end position="221"/>
    </location>
</feature>
<proteinExistence type="predicted"/>
<dbReference type="SUPFAM" id="SSF57783">
    <property type="entry name" value="Zinc beta-ribbon"/>
    <property type="match status" value="1"/>
</dbReference>
<feature type="domain" description="DNA topoisomerase type IA zn finger" evidence="3">
    <location>
        <begin position="250"/>
        <end position="285"/>
    </location>
</feature>
<reference evidence="5" key="2">
    <citation type="submission" date="2018-01" db="EMBL/GenBank/DDBJ databases">
        <title>Ralstonia pseudosolanacearum P824 infects blueberry.</title>
        <authorList>
            <person name="Bocsanczy A.M."/>
            <person name="Norman D.J."/>
        </authorList>
    </citation>
    <scope>NUCLEOTIDE SEQUENCE</scope>
    <source>
        <strain evidence="5">P824</strain>
    </source>
</reference>
<keyword evidence="5" id="KW-0378">Hydrolase</keyword>
<dbReference type="InterPro" id="IPR052906">
    <property type="entry name" value="Type_IV_Methyl-Rstrct_Enzyme"/>
</dbReference>
<dbReference type="GO" id="GO:0005694">
    <property type="term" value="C:chromosome"/>
    <property type="evidence" value="ECO:0007669"/>
    <property type="project" value="InterPro"/>
</dbReference>
<evidence type="ECO:0000313" key="7">
    <source>
        <dbReference type="Proteomes" id="UP000262427"/>
    </source>
</evidence>
<protein>
    <submittedName>
        <fullName evidence="5">Endonuclease</fullName>
    </submittedName>
    <submittedName>
        <fullName evidence="6">Putative transmembrane protein</fullName>
    </submittedName>
</protein>
<keyword evidence="5" id="KW-0255">Endonuclease</keyword>
<dbReference type="Gene3D" id="3.40.1350.10">
    <property type="match status" value="1"/>
</dbReference>
<sequence>MAKRHDDNVLQGLFELARVLHWWLGPALAVIAYGALHHYASIPAPTQAIPGQLGQLGDMAVGELFKTLATVGQYLVPLALLVGTAAAYFAERKREQVSHRMAQSKHAAVLRQMPWREFEGLIGQAFRVHGYTVTETVEGGADGGIDLQLRKGRELFLVQCKQWQAYKVSVDAVRELHGAMSAQGAAGGFVVTSGVFTADARAFAKGKHIALVDGATLTTLIKQAQAAALARKTMPGPGVRRSSSTERPHCPRCGNVMVRRTAKQGAKMGSHFWGCVTYPECRGTRGL</sequence>
<dbReference type="Proteomes" id="UP000262427">
    <property type="component" value="Chromosome CM"/>
</dbReference>
<dbReference type="AlphaFoldDB" id="A0A0S4UXS4"/>
<dbReference type="REBASE" id="215603">
    <property type="entry name" value="Rso10319MrrP"/>
</dbReference>
<dbReference type="InterPro" id="IPR011335">
    <property type="entry name" value="Restrct_endonuc-II-like"/>
</dbReference>
<evidence type="ECO:0000256" key="1">
    <source>
        <dbReference type="SAM" id="MobiDB-lite"/>
    </source>
</evidence>
<dbReference type="EMBL" id="CP025741">
    <property type="protein sequence ID" value="AYA45009.1"/>
    <property type="molecule type" value="Genomic_DNA"/>
</dbReference>
<dbReference type="GO" id="GO:0006265">
    <property type="term" value="P:DNA topological change"/>
    <property type="evidence" value="ECO:0007669"/>
    <property type="project" value="InterPro"/>
</dbReference>
<feature type="transmembrane region" description="Helical" evidence="2">
    <location>
        <begin position="20"/>
        <end position="40"/>
    </location>
</feature>
<keyword evidence="2 6" id="KW-0812">Transmembrane</keyword>
<organism evidence="6">
    <name type="scientific">Ralstonia solanacearum</name>
    <name type="common">Pseudomonas solanacearum</name>
    <dbReference type="NCBI Taxonomy" id="305"/>
    <lineage>
        <taxon>Bacteria</taxon>
        <taxon>Pseudomonadati</taxon>
        <taxon>Pseudomonadota</taxon>
        <taxon>Betaproteobacteria</taxon>
        <taxon>Burkholderiales</taxon>
        <taxon>Burkholderiaceae</taxon>
        <taxon>Ralstonia</taxon>
        <taxon>Ralstonia solanacearum species complex</taxon>
    </lineage>
</organism>
<gene>
    <name evidence="5" type="ORF">RSP824_00025</name>
    <name evidence="6" type="ORF">RUN1985_v1_30032</name>
</gene>
<dbReference type="GO" id="GO:0015666">
    <property type="term" value="F:restriction endodeoxyribonuclease activity"/>
    <property type="evidence" value="ECO:0007669"/>
    <property type="project" value="TreeGrafter"/>
</dbReference>
<keyword evidence="2" id="KW-1133">Transmembrane helix</keyword>
<evidence type="ECO:0000259" key="3">
    <source>
        <dbReference type="Pfam" id="PF01396"/>
    </source>
</evidence>
<reference evidence="7" key="3">
    <citation type="submission" date="2018-01" db="EMBL/GenBank/DDBJ databases">
        <title>Raltonia solanacearum P824 infects blueberry.</title>
        <authorList>
            <person name="Bocsanczy A.M."/>
            <person name="Norman D.J."/>
        </authorList>
    </citation>
    <scope>NUCLEOTIDE SEQUENCE [LARGE SCALE GENOMIC DNA]</scope>
    <source>
        <strain evidence="7">P824</strain>
    </source>
</reference>
<name>A0A0S4UXS4_RALSL</name>